<evidence type="ECO:0000256" key="2">
    <source>
        <dbReference type="ARBA" id="ARBA00022525"/>
    </source>
</evidence>
<evidence type="ECO:0000256" key="5">
    <source>
        <dbReference type="SAM" id="Phobius"/>
    </source>
</evidence>
<evidence type="ECO:0000313" key="7">
    <source>
        <dbReference type="Proteomes" id="UP001163823"/>
    </source>
</evidence>
<evidence type="ECO:0000313" key="6">
    <source>
        <dbReference type="EMBL" id="KAJ7966506.1"/>
    </source>
</evidence>
<keyword evidence="7" id="KW-1185">Reference proteome</keyword>
<name>A0AAD7PSF2_QUISA</name>
<dbReference type="EMBL" id="JARAOO010000006">
    <property type="protein sequence ID" value="KAJ7966506.1"/>
    <property type="molecule type" value="Genomic_DNA"/>
</dbReference>
<dbReference type="GO" id="GO:0006508">
    <property type="term" value="P:proteolysis"/>
    <property type="evidence" value="ECO:0007669"/>
    <property type="project" value="InterPro"/>
</dbReference>
<protein>
    <submittedName>
        <fullName evidence="6">Serine carboxypeptidase</fullName>
    </submittedName>
</protein>
<dbReference type="InterPro" id="IPR001563">
    <property type="entry name" value="Peptidase_S10"/>
</dbReference>
<dbReference type="Proteomes" id="UP001163823">
    <property type="component" value="Chromosome 6"/>
</dbReference>
<keyword evidence="2" id="KW-0964">Secreted</keyword>
<proteinExistence type="inferred from homology"/>
<keyword evidence="5" id="KW-0472">Membrane</keyword>
<keyword evidence="6" id="KW-0378">Hydrolase</keyword>
<keyword evidence="3" id="KW-0732">Signal</keyword>
<organism evidence="6 7">
    <name type="scientific">Quillaja saponaria</name>
    <name type="common">Soap bark tree</name>
    <dbReference type="NCBI Taxonomy" id="32244"/>
    <lineage>
        <taxon>Eukaryota</taxon>
        <taxon>Viridiplantae</taxon>
        <taxon>Streptophyta</taxon>
        <taxon>Embryophyta</taxon>
        <taxon>Tracheophyta</taxon>
        <taxon>Spermatophyta</taxon>
        <taxon>Magnoliopsida</taxon>
        <taxon>eudicotyledons</taxon>
        <taxon>Gunneridae</taxon>
        <taxon>Pentapetalae</taxon>
        <taxon>rosids</taxon>
        <taxon>fabids</taxon>
        <taxon>Fabales</taxon>
        <taxon>Quillajaceae</taxon>
        <taxon>Quillaja</taxon>
    </lineage>
</organism>
<accession>A0AAD7PSF2</accession>
<gene>
    <name evidence="6" type="ORF">O6P43_015968</name>
</gene>
<dbReference type="AlphaFoldDB" id="A0AAD7PSF2"/>
<keyword evidence="6" id="KW-0121">Carboxypeptidase</keyword>
<dbReference type="GO" id="GO:0004185">
    <property type="term" value="F:serine-type carboxypeptidase activity"/>
    <property type="evidence" value="ECO:0007669"/>
    <property type="project" value="InterPro"/>
</dbReference>
<dbReference type="InterPro" id="IPR029058">
    <property type="entry name" value="AB_hydrolase_fold"/>
</dbReference>
<evidence type="ECO:0000256" key="1">
    <source>
        <dbReference type="ARBA" id="ARBA00009431"/>
    </source>
</evidence>
<dbReference type="FunFam" id="3.40.50.12670:FF:000001">
    <property type="entry name" value="Carboxypeptidase"/>
    <property type="match status" value="1"/>
</dbReference>
<dbReference type="PANTHER" id="PTHR11802:SF29">
    <property type="entry name" value="SERINE CARBOXYPEPTIDASE-LIKE 19"/>
    <property type="match status" value="1"/>
</dbReference>
<dbReference type="PANTHER" id="PTHR11802">
    <property type="entry name" value="SERINE PROTEASE FAMILY S10 SERINE CARBOXYPEPTIDASE"/>
    <property type="match status" value="1"/>
</dbReference>
<dbReference type="KEGG" id="qsa:O6P43_015968"/>
<sequence length="472" mass="53660">MAMVYSNHSRHSCYVVLFLLILQIFYRVVISQSPVKSLPGFNGPLPFELETGYVGVGESENVQLFYYFIKSERNPQNDPLMLWLTGGPGCSALSGLMSEIGPIAFKNEEYNGSIPSLELRPPSWTKVCSIIFLDLPAGTGFSYAKTQLASQRSDWKQVRHAHQFLRKWLTDHHPDFLSNQVYIGGDSYTGIPLPVLVQEISNGNEKGILPLINLKGYVLGNPITDFNKDYNYQIPFAHGMGLISDELYESLKKSCRGEYQKIDPSNVLCLRDVQAFDECLSGIEKTHILVPKCERLSPHPQGTFWRRSLKAKLETSLNSQLSLPQLGCPSYGFLLCTYWTNSDLVRKALHIREGSLGEWKRCWSDLYEEEIRSSFPYHVNLSKKGYRSLIYSGDHDMTVSFLATQAWIRALNYSIVDDWRSWHVKGQVAGYTRTYSNRMTFATVKGGGHTAPQFNPEQCFAMIDRWISEKPL</sequence>
<evidence type="ECO:0000256" key="3">
    <source>
        <dbReference type="ARBA" id="ARBA00022729"/>
    </source>
</evidence>
<keyword evidence="4" id="KW-0325">Glycoprotein</keyword>
<dbReference type="FunFam" id="3.40.50.1820:FF:000148">
    <property type="entry name" value="Serine carboxypeptidase-like 11"/>
    <property type="match status" value="1"/>
</dbReference>
<dbReference type="SUPFAM" id="SSF53474">
    <property type="entry name" value="alpha/beta-Hydrolases"/>
    <property type="match status" value="1"/>
</dbReference>
<keyword evidence="5" id="KW-1133">Transmembrane helix</keyword>
<dbReference type="GO" id="GO:0016752">
    <property type="term" value="F:sinapoyltransferase activity"/>
    <property type="evidence" value="ECO:0007669"/>
    <property type="project" value="UniProtKB-ARBA"/>
</dbReference>
<dbReference type="Pfam" id="PF00450">
    <property type="entry name" value="Peptidase_S10"/>
    <property type="match status" value="1"/>
</dbReference>
<dbReference type="PRINTS" id="PR00724">
    <property type="entry name" value="CRBOXYPTASEC"/>
</dbReference>
<comment type="similarity">
    <text evidence="1">Belongs to the peptidase S10 family.</text>
</comment>
<keyword evidence="5" id="KW-0812">Transmembrane</keyword>
<dbReference type="Gene3D" id="3.40.50.12670">
    <property type="match status" value="1"/>
</dbReference>
<dbReference type="GO" id="GO:0019748">
    <property type="term" value="P:secondary metabolic process"/>
    <property type="evidence" value="ECO:0007669"/>
    <property type="project" value="UniProtKB-ARBA"/>
</dbReference>
<comment type="caution">
    <text evidence="6">The sequence shown here is derived from an EMBL/GenBank/DDBJ whole genome shotgun (WGS) entry which is preliminary data.</text>
</comment>
<feature type="transmembrane region" description="Helical" evidence="5">
    <location>
        <begin position="12"/>
        <end position="29"/>
    </location>
</feature>
<keyword evidence="6" id="KW-0645">Protease</keyword>
<dbReference type="Gene3D" id="3.40.50.1820">
    <property type="entry name" value="alpha/beta hydrolase"/>
    <property type="match status" value="1"/>
</dbReference>
<reference evidence="6" key="1">
    <citation type="journal article" date="2023" name="Science">
        <title>Elucidation of the pathway for biosynthesis of saponin adjuvants from the soapbark tree.</title>
        <authorList>
            <person name="Reed J."/>
            <person name="Orme A."/>
            <person name="El-Demerdash A."/>
            <person name="Owen C."/>
            <person name="Martin L.B.B."/>
            <person name="Misra R.C."/>
            <person name="Kikuchi S."/>
            <person name="Rejzek M."/>
            <person name="Martin A.C."/>
            <person name="Harkess A."/>
            <person name="Leebens-Mack J."/>
            <person name="Louveau T."/>
            <person name="Stephenson M.J."/>
            <person name="Osbourn A."/>
        </authorList>
    </citation>
    <scope>NUCLEOTIDE SEQUENCE</scope>
    <source>
        <strain evidence="6">S10</strain>
    </source>
</reference>
<evidence type="ECO:0000256" key="4">
    <source>
        <dbReference type="ARBA" id="ARBA00023180"/>
    </source>
</evidence>